<dbReference type="Pfam" id="PF00117">
    <property type="entry name" value="GATase"/>
    <property type="match status" value="1"/>
</dbReference>
<dbReference type="RefSeq" id="WP_130504631.1">
    <property type="nucleotide sequence ID" value="NZ_SHLC01000001.1"/>
</dbReference>
<accession>A0A4Q8AHZ9</accession>
<dbReference type="NCBIfam" id="NF005743">
    <property type="entry name" value="PRK07567.1"/>
    <property type="match status" value="1"/>
</dbReference>
<sequence>MTTSTPFLFLSARPEEDAVTPEYEAMLAATGLGPTELLHHRLDVDALPPLPLDGFAGVIVGGSPYNITQLSERKSPTQLRVEHDLAKLADWAVSTDFPVLFTCYGIGMLTQCQGGVVGTEFGEEAGPVTVTLTADGLADPLLAGLEPSFTALVGHKEATSVLPASATLLATSEACPVQIYRVGANVYATQFHPEVLPLDFIARAHVYKEHGYFPAHELDEVAARLAASVVTEPPKIMTRFVERFTRRHAA</sequence>
<organism evidence="2 3">
    <name type="scientific">Microterricola gilva</name>
    <dbReference type="NCBI Taxonomy" id="393267"/>
    <lineage>
        <taxon>Bacteria</taxon>
        <taxon>Bacillati</taxon>
        <taxon>Actinomycetota</taxon>
        <taxon>Actinomycetes</taxon>
        <taxon>Micrococcales</taxon>
        <taxon>Microbacteriaceae</taxon>
        <taxon>Microterricola</taxon>
    </lineage>
</organism>
<dbReference type="PANTHER" id="PTHR42695:SF5">
    <property type="entry name" value="GLUTAMINE AMIDOTRANSFERASE YLR126C-RELATED"/>
    <property type="match status" value="1"/>
</dbReference>
<dbReference type="EMBL" id="SHLC01000001">
    <property type="protein sequence ID" value="RZU64050.1"/>
    <property type="molecule type" value="Genomic_DNA"/>
</dbReference>
<dbReference type="PANTHER" id="PTHR42695">
    <property type="entry name" value="GLUTAMINE AMIDOTRANSFERASE YLR126C-RELATED"/>
    <property type="match status" value="1"/>
</dbReference>
<dbReference type="OrthoDB" id="5196541at2"/>
<dbReference type="CDD" id="cd01741">
    <property type="entry name" value="GATase1_1"/>
    <property type="match status" value="1"/>
</dbReference>
<name>A0A4Q8AHZ9_9MICO</name>
<keyword evidence="3" id="KW-1185">Reference proteome</keyword>
<dbReference type="Gene3D" id="3.40.50.880">
    <property type="match status" value="1"/>
</dbReference>
<dbReference type="AlphaFoldDB" id="A0A4Q8AHZ9"/>
<evidence type="ECO:0000259" key="1">
    <source>
        <dbReference type="Pfam" id="PF00117"/>
    </source>
</evidence>
<dbReference type="InterPro" id="IPR029062">
    <property type="entry name" value="Class_I_gatase-like"/>
</dbReference>
<dbReference type="InterPro" id="IPR044992">
    <property type="entry name" value="ChyE-like"/>
</dbReference>
<dbReference type="SUPFAM" id="SSF52317">
    <property type="entry name" value="Class I glutamine amidotransferase-like"/>
    <property type="match status" value="1"/>
</dbReference>
<dbReference type="InterPro" id="IPR017926">
    <property type="entry name" value="GATASE"/>
</dbReference>
<evidence type="ECO:0000313" key="2">
    <source>
        <dbReference type="EMBL" id="RZU64050.1"/>
    </source>
</evidence>
<proteinExistence type="predicted"/>
<dbReference type="GO" id="GO:0005829">
    <property type="term" value="C:cytosol"/>
    <property type="evidence" value="ECO:0007669"/>
    <property type="project" value="TreeGrafter"/>
</dbReference>
<gene>
    <name evidence="2" type="ORF">EV379_0344</name>
</gene>
<protein>
    <submittedName>
        <fullName evidence="2">GMP synthase (Glutamine-hydrolysing)</fullName>
    </submittedName>
</protein>
<reference evidence="2 3" key="1">
    <citation type="submission" date="2019-02" db="EMBL/GenBank/DDBJ databases">
        <title>Sequencing the genomes of 1000 actinobacteria strains.</title>
        <authorList>
            <person name="Klenk H.-P."/>
        </authorList>
    </citation>
    <scope>NUCLEOTIDE SEQUENCE [LARGE SCALE GENOMIC DNA]</scope>
    <source>
        <strain evidence="2 3">DSM 18319</strain>
    </source>
</reference>
<evidence type="ECO:0000313" key="3">
    <source>
        <dbReference type="Proteomes" id="UP000291483"/>
    </source>
</evidence>
<dbReference type="PROSITE" id="PS51273">
    <property type="entry name" value="GATASE_TYPE_1"/>
    <property type="match status" value="1"/>
</dbReference>
<feature type="domain" description="Glutamine amidotransferase" evidence="1">
    <location>
        <begin position="54"/>
        <end position="196"/>
    </location>
</feature>
<comment type="caution">
    <text evidence="2">The sequence shown here is derived from an EMBL/GenBank/DDBJ whole genome shotgun (WGS) entry which is preliminary data.</text>
</comment>
<dbReference type="Proteomes" id="UP000291483">
    <property type="component" value="Unassembled WGS sequence"/>
</dbReference>